<dbReference type="InterPro" id="IPR001851">
    <property type="entry name" value="ABC_transp_permease"/>
</dbReference>
<evidence type="ECO:0000313" key="11">
    <source>
        <dbReference type="Proteomes" id="UP000000366"/>
    </source>
</evidence>
<dbReference type="CDD" id="cd06582">
    <property type="entry name" value="TM_PBP1_LivH_like"/>
    <property type="match status" value="1"/>
</dbReference>
<evidence type="ECO:0000256" key="3">
    <source>
        <dbReference type="ARBA" id="ARBA00022475"/>
    </source>
</evidence>
<dbReference type="GO" id="GO:0022857">
    <property type="term" value="F:transmembrane transporter activity"/>
    <property type="evidence" value="ECO:0007669"/>
    <property type="project" value="InterPro"/>
</dbReference>
<dbReference type="EMBL" id="CP000555">
    <property type="protein sequence ID" value="ABM96627.1"/>
    <property type="molecule type" value="Genomic_DNA"/>
</dbReference>
<feature type="transmembrane region" description="Helical" evidence="9">
    <location>
        <begin position="143"/>
        <end position="162"/>
    </location>
</feature>
<organism evidence="10 11">
    <name type="scientific">Methylibium petroleiphilum (strain ATCC BAA-1232 / LMG 22953 / PM1)</name>
    <dbReference type="NCBI Taxonomy" id="420662"/>
    <lineage>
        <taxon>Bacteria</taxon>
        <taxon>Pseudomonadati</taxon>
        <taxon>Pseudomonadota</taxon>
        <taxon>Betaproteobacteria</taxon>
        <taxon>Burkholderiales</taxon>
        <taxon>Sphaerotilaceae</taxon>
        <taxon>Methylibium</taxon>
    </lineage>
</organism>
<dbReference type="STRING" id="420662.Mpe_A3674"/>
<accession>A2SM38</accession>
<evidence type="ECO:0000256" key="1">
    <source>
        <dbReference type="ARBA" id="ARBA00004651"/>
    </source>
</evidence>
<feature type="transmembrane region" description="Helical" evidence="9">
    <location>
        <begin position="226"/>
        <end position="250"/>
    </location>
</feature>
<reference evidence="10 11" key="1">
    <citation type="journal article" date="2007" name="J. Bacteriol.">
        <title>Whole-genome analysis of the methyl tert-butyl ether-degrading beta-proteobacterium Methylibium petroleiphilum PM1.</title>
        <authorList>
            <person name="Kane S.R."/>
            <person name="Chakicherla A.Y."/>
            <person name="Chain P.S.G."/>
            <person name="Schmidt R."/>
            <person name="Shin M.W."/>
            <person name="Legler T.C."/>
            <person name="Scow K.M."/>
            <person name="Larimer F.W."/>
            <person name="Lucas S.M."/>
            <person name="Richardson P.M."/>
            <person name="Hristova K.R."/>
        </authorList>
    </citation>
    <scope>NUCLEOTIDE SEQUENCE [LARGE SCALE GENOMIC DNA]</scope>
    <source>
        <strain evidence="11">ATCC BAA-1232 / LMG 22953 / PM1</strain>
    </source>
</reference>
<sequence>MPPLPLVISQVFHGLVLGGTLALVGCGLTIILGTLGLVNFAHGAFFAIGAYAGWLAFEWTGSYLAAVVIGAAVTCAFGFVIERGLISRFYQRPHEDQILLTFGLGIVIVEALRAIFGGVGRAMPSPDWAAGAVSIGPVIYPEYRLVVFGIAALSLLVFYLLLYHSRLGLIVRAAIEDTLMVRILGLRAAQIKAVVFAIGVLAVGLAGVVMAPIVSINPDVGARFMVQSFVVVVIGGLGSFPGAIIGGFIAGQIQTLTAIFEAAYSDVALFLTMVAILAVRPRGLMGVEGRK</sequence>
<dbReference type="HOGENOM" id="CLU_039929_2_1_4"/>
<dbReference type="AlphaFoldDB" id="A2SM38"/>
<feature type="transmembrane region" description="Helical" evidence="9">
    <location>
        <begin position="63"/>
        <end position="86"/>
    </location>
</feature>
<keyword evidence="11" id="KW-1185">Reference proteome</keyword>
<evidence type="ECO:0000256" key="2">
    <source>
        <dbReference type="ARBA" id="ARBA00022448"/>
    </source>
</evidence>
<name>A2SM38_METPP</name>
<protein>
    <submittedName>
        <fullName evidence="10">Putative urea/short-chain amide transport system permease protein</fullName>
    </submittedName>
</protein>
<dbReference type="InterPro" id="IPR052157">
    <property type="entry name" value="BCAA_transport_permease"/>
</dbReference>
<dbReference type="RefSeq" id="WP_011831247.1">
    <property type="nucleotide sequence ID" value="NC_008825.1"/>
</dbReference>
<dbReference type="Proteomes" id="UP000000366">
    <property type="component" value="Chromosome"/>
</dbReference>
<dbReference type="KEGG" id="mpt:Mpe_A3674"/>
<comment type="similarity">
    <text evidence="8">Belongs to the binding-protein-dependent transport system permease family. LivHM subfamily.</text>
</comment>
<evidence type="ECO:0000313" key="10">
    <source>
        <dbReference type="EMBL" id="ABM96627.1"/>
    </source>
</evidence>
<evidence type="ECO:0000256" key="9">
    <source>
        <dbReference type="SAM" id="Phobius"/>
    </source>
</evidence>
<keyword evidence="2" id="KW-0813">Transport</keyword>
<feature type="transmembrane region" description="Helical" evidence="9">
    <location>
        <begin position="12"/>
        <end position="33"/>
    </location>
</feature>
<feature type="transmembrane region" description="Helical" evidence="9">
    <location>
        <begin position="40"/>
        <end position="57"/>
    </location>
</feature>
<feature type="transmembrane region" description="Helical" evidence="9">
    <location>
        <begin position="98"/>
        <end position="123"/>
    </location>
</feature>
<dbReference type="GO" id="GO:0006865">
    <property type="term" value="P:amino acid transport"/>
    <property type="evidence" value="ECO:0007669"/>
    <property type="project" value="UniProtKB-KW"/>
</dbReference>
<evidence type="ECO:0000256" key="7">
    <source>
        <dbReference type="ARBA" id="ARBA00023136"/>
    </source>
</evidence>
<keyword evidence="5" id="KW-0029">Amino-acid transport</keyword>
<gene>
    <name evidence="10" type="ordered locus">Mpe_A3674</name>
</gene>
<keyword evidence="6 9" id="KW-1133">Transmembrane helix</keyword>
<keyword evidence="7 9" id="KW-0472">Membrane</keyword>
<dbReference type="GO" id="GO:0005886">
    <property type="term" value="C:plasma membrane"/>
    <property type="evidence" value="ECO:0007669"/>
    <property type="project" value="UniProtKB-SubCell"/>
</dbReference>
<keyword evidence="3" id="KW-1003">Cell membrane</keyword>
<evidence type="ECO:0000256" key="8">
    <source>
        <dbReference type="ARBA" id="ARBA00037998"/>
    </source>
</evidence>
<keyword evidence="4 9" id="KW-0812">Transmembrane</keyword>
<evidence type="ECO:0000256" key="5">
    <source>
        <dbReference type="ARBA" id="ARBA00022970"/>
    </source>
</evidence>
<dbReference type="PANTHER" id="PTHR11795:SF442">
    <property type="entry name" value="ABC TRANSPORTER ATP-BINDING PROTEIN"/>
    <property type="match status" value="1"/>
</dbReference>
<dbReference type="Pfam" id="PF02653">
    <property type="entry name" value="BPD_transp_2"/>
    <property type="match status" value="1"/>
</dbReference>
<evidence type="ECO:0000256" key="4">
    <source>
        <dbReference type="ARBA" id="ARBA00022692"/>
    </source>
</evidence>
<dbReference type="eggNOG" id="COG0559">
    <property type="taxonomic scope" value="Bacteria"/>
</dbReference>
<feature type="transmembrane region" description="Helical" evidence="9">
    <location>
        <begin position="262"/>
        <end position="279"/>
    </location>
</feature>
<proteinExistence type="inferred from homology"/>
<dbReference type="PANTHER" id="PTHR11795">
    <property type="entry name" value="BRANCHED-CHAIN AMINO ACID TRANSPORT SYSTEM PERMEASE PROTEIN LIVH"/>
    <property type="match status" value="1"/>
</dbReference>
<evidence type="ECO:0000256" key="6">
    <source>
        <dbReference type="ARBA" id="ARBA00022989"/>
    </source>
</evidence>
<feature type="transmembrane region" description="Helical" evidence="9">
    <location>
        <begin position="193"/>
        <end position="214"/>
    </location>
</feature>
<comment type="subcellular location">
    <subcellularLocation>
        <location evidence="1">Cell membrane</location>
        <topology evidence="1">Multi-pass membrane protein</topology>
    </subcellularLocation>
</comment>